<dbReference type="InterPro" id="IPR016461">
    <property type="entry name" value="COMT-like"/>
</dbReference>
<name>A0ABR3Y4T4_9PEZI</name>
<dbReference type="SUPFAM" id="SSF46785">
    <property type="entry name" value="Winged helix' DNA-binding domain"/>
    <property type="match status" value="1"/>
</dbReference>
<dbReference type="CDD" id="cd02440">
    <property type="entry name" value="AdoMet_MTases"/>
    <property type="match status" value="1"/>
</dbReference>
<reference evidence="5 6" key="1">
    <citation type="journal article" date="2024" name="IMA Fungus">
        <title>IMA Genome - F19 : A genome assembly and annotation guide to empower mycologists, including annotated draft genome sequences of Ceratocystis pirilliformis, Diaporthe australafricana, Fusarium ophioides, Paecilomyces lecythidis, and Sporothrix stenoceras.</title>
        <authorList>
            <person name="Aylward J."/>
            <person name="Wilson A.M."/>
            <person name="Visagie C.M."/>
            <person name="Spraker J."/>
            <person name="Barnes I."/>
            <person name="Buitendag C."/>
            <person name="Ceriani C."/>
            <person name="Del Mar Angel L."/>
            <person name="du Plessis D."/>
            <person name="Fuchs T."/>
            <person name="Gasser K."/>
            <person name="Kramer D."/>
            <person name="Li W."/>
            <person name="Munsamy K."/>
            <person name="Piso A."/>
            <person name="Price J.L."/>
            <person name="Sonnekus B."/>
            <person name="Thomas C."/>
            <person name="van der Nest A."/>
            <person name="van Dijk A."/>
            <person name="van Heerden A."/>
            <person name="van Vuuren N."/>
            <person name="Yilmaz N."/>
            <person name="Duong T.A."/>
            <person name="van der Merwe N.A."/>
            <person name="Wingfield M.J."/>
            <person name="Wingfield B.D."/>
        </authorList>
    </citation>
    <scope>NUCLEOTIDE SEQUENCE [LARGE SCALE GENOMIC DNA]</scope>
    <source>
        <strain evidence="5 6">CMW 18300</strain>
    </source>
</reference>
<dbReference type="PROSITE" id="PS51683">
    <property type="entry name" value="SAM_OMT_II"/>
    <property type="match status" value="1"/>
</dbReference>
<keyword evidence="2" id="KW-0808">Transferase</keyword>
<keyword evidence="1" id="KW-0489">Methyltransferase</keyword>
<evidence type="ECO:0000256" key="2">
    <source>
        <dbReference type="ARBA" id="ARBA00022679"/>
    </source>
</evidence>
<evidence type="ECO:0000313" key="6">
    <source>
        <dbReference type="Proteomes" id="UP001583177"/>
    </source>
</evidence>
<keyword evidence="6" id="KW-1185">Reference proteome</keyword>
<proteinExistence type="predicted"/>
<evidence type="ECO:0000256" key="1">
    <source>
        <dbReference type="ARBA" id="ARBA00022603"/>
    </source>
</evidence>
<dbReference type="EMBL" id="JAWRVE010000003">
    <property type="protein sequence ID" value="KAL1882926.1"/>
    <property type="molecule type" value="Genomic_DNA"/>
</dbReference>
<dbReference type="Proteomes" id="UP001583177">
    <property type="component" value="Unassembled WGS sequence"/>
</dbReference>
<dbReference type="SUPFAM" id="SSF53335">
    <property type="entry name" value="S-adenosyl-L-methionine-dependent methyltransferases"/>
    <property type="match status" value="1"/>
</dbReference>
<dbReference type="InterPro" id="IPR036390">
    <property type="entry name" value="WH_DNA-bd_sf"/>
</dbReference>
<organism evidence="5 6">
    <name type="scientific">Diaporthe australafricana</name>
    <dbReference type="NCBI Taxonomy" id="127596"/>
    <lineage>
        <taxon>Eukaryota</taxon>
        <taxon>Fungi</taxon>
        <taxon>Dikarya</taxon>
        <taxon>Ascomycota</taxon>
        <taxon>Pezizomycotina</taxon>
        <taxon>Sordariomycetes</taxon>
        <taxon>Sordariomycetidae</taxon>
        <taxon>Diaporthales</taxon>
        <taxon>Diaporthaceae</taxon>
        <taxon>Diaporthe</taxon>
    </lineage>
</organism>
<comment type="caution">
    <text evidence="5">The sequence shown here is derived from an EMBL/GenBank/DDBJ whole genome shotgun (WGS) entry which is preliminary data.</text>
</comment>
<gene>
    <name evidence="5" type="ORF">Daus18300_000564</name>
</gene>
<dbReference type="InterPro" id="IPR001077">
    <property type="entry name" value="COMT_C"/>
</dbReference>
<sequence>MSGRNLTELGEEISRLTKKITEDLQARGETTPSIHDVLAPGAEPVIDGESALKLAEAARELEALVLGPHQTLGLMGLSVHDASSLGVIAEFDIASHVPIDGSATFKELSKATGLDEDRLTNHETPTTTKARILRYAVTNFIFREQPAGHVRHTALSAHLARSTNTVAFQRTLATVFNPANISIPAALRAHPATQSLTQTAHNAARGTDEPFYAWLDGTAATAADNGGGIDLRGVFDRGMEGISRGGQRLQDTDLRAFLWETAVTPGATVVDVGGSRGHFARDLAELHPSFKLVVQDLPRVVEGLAAEFPDNGGGANVIYQAHDFFDAQPVADADVYFLRHVFHNHPDAECVAILRALLPALKEGGRVLVSEYVVPPYEDLAGGLSTKAMRQMDLMTMALFNAKERTRDEYAALFKQASEGLVLEGTHQVPDDPRSCIFEAVYRG</sequence>
<feature type="domain" description="O-methyltransferase C-terminal" evidence="4">
    <location>
        <begin position="263"/>
        <end position="417"/>
    </location>
</feature>
<evidence type="ECO:0000259" key="4">
    <source>
        <dbReference type="Pfam" id="PF00891"/>
    </source>
</evidence>
<evidence type="ECO:0000313" key="5">
    <source>
        <dbReference type="EMBL" id="KAL1882926.1"/>
    </source>
</evidence>
<dbReference type="InterPro" id="IPR036388">
    <property type="entry name" value="WH-like_DNA-bd_sf"/>
</dbReference>
<dbReference type="PANTHER" id="PTHR43712:SF5">
    <property type="entry name" value="O-METHYLTRANSFERASE ASQN-RELATED"/>
    <property type="match status" value="1"/>
</dbReference>
<keyword evidence="3" id="KW-0949">S-adenosyl-L-methionine</keyword>
<dbReference type="Pfam" id="PF00891">
    <property type="entry name" value="Methyltransf_2"/>
    <property type="match status" value="1"/>
</dbReference>
<protein>
    <recommendedName>
        <fullName evidence="4">O-methyltransferase C-terminal domain-containing protein</fullName>
    </recommendedName>
</protein>
<dbReference type="Gene3D" id="1.10.10.10">
    <property type="entry name" value="Winged helix-like DNA-binding domain superfamily/Winged helix DNA-binding domain"/>
    <property type="match status" value="1"/>
</dbReference>
<accession>A0ABR3Y4T4</accession>
<dbReference type="InterPro" id="IPR029063">
    <property type="entry name" value="SAM-dependent_MTases_sf"/>
</dbReference>
<dbReference type="Gene3D" id="3.40.50.150">
    <property type="entry name" value="Vaccinia Virus protein VP39"/>
    <property type="match status" value="1"/>
</dbReference>
<dbReference type="PANTHER" id="PTHR43712">
    <property type="entry name" value="PUTATIVE (AFU_ORTHOLOGUE AFUA_4G14580)-RELATED"/>
    <property type="match status" value="1"/>
</dbReference>
<evidence type="ECO:0000256" key="3">
    <source>
        <dbReference type="ARBA" id="ARBA00022691"/>
    </source>
</evidence>